<organism evidence="1 2">
    <name type="scientific">Aphanocapsa feldmannii 277cV</name>
    <dbReference type="NCBI Taxonomy" id="2507553"/>
    <lineage>
        <taxon>Bacteria</taxon>
        <taxon>Bacillati</taxon>
        <taxon>Cyanobacteriota</taxon>
        <taxon>Cyanophyceae</taxon>
        <taxon>Oscillatoriophycideae</taxon>
        <taxon>Chroococcales</taxon>
        <taxon>Microcystaceae</taxon>
        <taxon>Aphanocapsa</taxon>
    </lineage>
</organism>
<evidence type="ECO:0000313" key="1">
    <source>
        <dbReference type="EMBL" id="TGG93761.1"/>
    </source>
</evidence>
<proteinExistence type="predicted"/>
<gene>
    <name evidence="1" type="ORF">ERJ67_03805</name>
</gene>
<name>A0A524RPL6_9CHRO</name>
<protein>
    <submittedName>
        <fullName evidence="1">Uncharacterized protein</fullName>
    </submittedName>
</protein>
<reference evidence="1 2" key="1">
    <citation type="journal article" date="2019" name="mSystems">
        <title>Life at home and on the roam: Genomic adaptions reflect the dual lifestyle of an intracellular, facultative symbiont.</title>
        <authorList>
            <person name="Burgsdorf I."/>
        </authorList>
    </citation>
    <scope>NUCLEOTIDE SEQUENCE [LARGE SCALE GENOMIC DNA]</scope>
    <source>
        <strain evidence="1">277cV</strain>
    </source>
</reference>
<dbReference type="AlphaFoldDB" id="A0A524RPL6"/>
<sequence length="178" mass="20417">MVILVTVFVGDAHAACDKDARKQHYRSECLEVEYKNYDNIWKKNKVTGRNICWEYGKVVAKIDLMSWKDRTWHLETYKQREWNGDANIRGVYCCEDLSDLCNISDIVDADSCLERFAQSPAANKCDPPKVTVFGGDQCKFTTSCDTHIFRTSLIVKWIDVPDNLYSCYPGLLQLGPCL</sequence>
<dbReference type="EMBL" id="SRMO01000050">
    <property type="protein sequence ID" value="TGG93761.1"/>
    <property type="molecule type" value="Genomic_DNA"/>
</dbReference>
<accession>A0A524RPL6</accession>
<evidence type="ECO:0000313" key="2">
    <source>
        <dbReference type="Proteomes" id="UP000317990"/>
    </source>
</evidence>
<dbReference type="Proteomes" id="UP000317990">
    <property type="component" value="Unassembled WGS sequence"/>
</dbReference>
<comment type="caution">
    <text evidence="1">The sequence shown here is derived from an EMBL/GenBank/DDBJ whole genome shotgun (WGS) entry which is preliminary data.</text>
</comment>